<evidence type="ECO:0008006" key="4">
    <source>
        <dbReference type="Google" id="ProtNLM"/>
    </source>
</evidence>
<protein>
    <recommendedName>
        <fullName evidence="4">PiggyBac transposable element-derived protein domain-containing protein</fullName>
    </recommendedName>
</protein>
<dbReference type="AlphaFoldDB" id="A0AAW1IF27"/>
<keyword evidence="3" id="KW-1185">Reference proteome</keyword>
<gene>
    <name evidence="2" type="ORF">QE152_g35800</name>
</gene>
<organism evidence="2 3">
    <name type="scientific">Popillia japonica</name>
    <name type="common">Japanese beetle</name>
    <dbReference type="NCBI Taxonomy" id="7064"/>
    <lineage>
        <taxon>Eukaryota</taxon>
        <taxon>Metazoa</taxon>
        <taxon>Ecdysozoa</taxon>
        <taxon>Arthropoda</taxon>
        <taxon>Hexapoda</taxon>
        <taxon>Insecta</taxon>
        <taxon>Pterygota</taxon>
        <taxon>Neoptera</taxon>
        <taxon>Endopterygota</taxon>
        <taxon>Coleoptera</taxon>
        <taxon>Polyphaga</taxon>
        <taxon>Scarabaeiformia</taxon>
        <taxon>Scarabaeidae</taxon>
        <taxon>Rutelinae</taxon>
        <taxon>Popillia</taxon>
    </lineage>
</organism>
<feature type="compositionally biased region" description="Acidic residues" evidence="1">
    <location>
        <begin position="62"/>
        <end position="77"/>
    </location>
</feature>
<evidence type="ECO:0000313" key="3">
    <source>
        <dbReference type="Proteomes" id="UP001458880"/>
    </source>
</evidence>
<dbReference type="EMBL" id="JASPKY010000608">
    <property type="protein sequence ID" value="KAK9688076.1"/>
    <property type="molecule type" value="Genomic_DNA"/>
</dbReference>
<comment type="caution">
    <text evidence="2">The sequence shown here is derived from an EMBL/GenBank/DDBJ whole genome shotgun (WGS) entry which is preliminary data.</text>
</comment>
<dbReference type="Proteomes" id="UP001458880">
    <property type="component" value="Unassembled WGS sequence"/>
</dbReference>
<accession>A0AAW1IF27</accession>
<evidence type="ECO:0000256" key="1">
    <source>
        <dbReference type="SAM" id="MobiDB-lite"/>
    </source>
</evidence>
<evidence type="ECO:0000313" key="2">
    <source>
        <dbReference type="EMBL" id="KAK9688076.1"/>
    </source>
</evidence>
<reference evidence="2 3" key="1">
    <citation type="journal article" date="2024" name="BMC Genomics">
        <title>De novo assembly and annotation of Popillia japonica's genome with initial clues to its potential as an invasive pest.</title>
        <authorList>
            <person name="Cucini C."/>
            <person name="Boschi S."/>
            <person name="Funari R."/>
            <person name="Cardaioli E."/>
            <person name="Iannotti N."/>
            <person name="Marturano G."/>
            <person name="Paoli F."/>
            <person name="Bruttini M."/>
            <person name="Carapelli A."/>
            <person name="Frati F."/>
            <person name="Nardi F."/>
        </authorList>
    </citation>
    <scope>NUCLEOTIDE SEQUENCE [LARGE SCALE GENOMIC DNA]</scope>
    <source>
        <strain evidence="2">DMR45628</strain>
    </source>
</reference>
<feature type="region of interest" description="Disordered" evidence="1">
    <location>
        <begin position="36"/>
        <end position="82"/>
    </location>
</feature>
<proteinExistence type="predicted"/>
<sequence length="132" mass="15376">MCSENTTPVETLKPCTSSSNLYDVLEEDSFQSGIFDSDDSMINHTLEPSMCDPPLEDRDSSSESDGDDQSNIEEESENIPTSEYINTWTDIQITPYTFQMYNANSPQYRHREYKTTFRYFQLFYKTIHFSNV</sequence>
<name>A0AAW1IF27_POPJA</name>